<evidence type="ECO:0000313" key="1">
    <source>
        <dbReference type="EMBL" id="KAJ7199996.1"/>
    </source>
</evidence>
<sequence length="323" mass="36709">MTTVERDAVPNRAPIGKSILKTTASSLESILKTDSWGIRCHCNMTNVRLTVFDGCSNFAITGSTFNIWYNPSPSAPDEGATLVINGHQYNDPAPEFRSIRLGDIHLLSYVGERKIVEYHAVRRKKHTGTVRVVTGRTKVHHARIFPSQDVFTVVEYEGCNFARWKTEAEERQLLRHPHMAQLFGTTSSRSMNALIYHDELLPINEALSKCTSHLSRKCLKYLLSSQYWSFVHYWYIRSGEWLDVQNYANHADWFRASTGQLCIELGANSGSYQFPLALNNPSRSSIVGIPTVRSSMSNAELVNMMNLTDLLDIFCYLYCIRKT</sequence>
<name>A0AAD6V4Z5_9AGAR</name>
<evidence type="ECO:0000313" key="2">
    <source>
        <dbReference type="Proteomes" id="UP001219525"/>
    </source>
</evidence>
<dbReference type="EMBL" id="JARJCW010000065">
    <property type="protein sequence ID" value="KAJ7199996.1"/>
    <property type="molecule type" value="Genomic_DNA"/>
</dbReference>
<dbReference type="AlphaFoldDB" id="A0AAD6V4Z5"/>
<proteinExistence type="predicted"/>
<gene>
    <name evidence="1" type="ORF">GGX14DRAFT_401003</name>
</gene>
<comment type="caution">
    <text evidence="1">The sequence shown here is derived from an EMBL/GenBank/DDBJ whole genome shotgun (WGS) entry which is preliminary data.</text>
</comment>
<accession>A0AAD6V4Z5</accession>
<protein>
    <submittedName>
        <fullName evidence="1">Uncharacterized protein</fullName>
    </submittedName>
</protein>
<reference evidence="1" key="1">
    <citation type="submission" date="2023-03" db="EMBL/GenBank/DDBJ databases">
        <title>Massive genome expansion in bonnet fungi (Mycena s.s.) driven by repeated elements and novel gene families across ecological guilds.</title>
        <authorList>
            <consortium name="Lawrence Berkeley National Laboratory"/>
            <person name="Harder C.B."/>
            <person name="Miyauchi S."/>
            <person name="Viragh M."/>
            <person name="Kuo A."/>
            <person name="Thoen E."/>
            <person name="Andreopoulos B."/>
            <person name="Lu D."/>
            <person name="Skrede I."/>
            <person name="Drula E."/>
            <person name="Henrissat B."/>
            <person name="Morin E."/>
            <person name="Kohler A."/>
            <person name="Barry K."/>
            <person name="LaButti K."/>
            <person name="Morin E."/>
            <person name="Salamov A."/>
            <person name="Lipzen A."/>
            <person name="Mereny Z."/>
            <person name="Hegedus B."/>
            <person name="Baldrian P."/>
            <person name="Stursova M."/>
            <person name="Weitz H."/>
            <person name="Taylor A."/>
            <person name="Grigoriev I.V."/>
            <person name="Nagy L.G."/>
            <person name="Martin F."/>
            <person name="Kauserud H."/>
        </authorList>
    </citation>
    <scope>NUCLEOTIDE SEQUENCE</scope>
    <source>
        <strain evidence="1">9144</strain>
    </source>
</reference>
<keyword evidence="2" id="KW-1185">Reference proteome</keyword>
<organism evidence="1 2">
    <name type="scientific">Mycena pura</name>
    <dbReference type="NCBI Taxonomy" id="153505"/>
    <lineage>
        <taxon>Eukaryota</taxon>
        <taxon>Fungi</taxon>
        <taxon>Dikarya</taxon>
        <taxon>Basidiomycota</taxon>
        <taxon>Agaricomycotina</taxon>
        <taxon>Agaricomycetes</taxon>
        <taxon>Agaricomycetidae</taxon>
        <taxon>Agaricales</taxon>
        <taxon>Marasmiineae</taxon>
        <taxon>Mycenaceae</taxon>
        <taxon>Mycena</taxon>
    </lineage>
</organism>
<dbReference type="Proteomes" id="UP001219525">
    <property type="component" value="Unassembled WGS sequence"/>
</dbReference>